<evidence type="ECO:0000313" key="1">
    <source>
        <dbReference type="EMBL" id="ADW70267.1"/>
    </source>
</evidence>
<keyword evidence="2" id="KW-1185">Reference proteome</keyword>
<dbReference type="AlphaFoldDB" id="E8X224"/>
<sequence length="247" mass="25102">MLNLSLKRWTLRLVLMGFLALAGGVGFGQAASGQAGGLDVPAGTVEGVLLGMANQAGVIFAGQVVSVTRADGNGYVDVAFRVDQAVRGCDTGGTYTVREWAGLWVGQTERYRVGQRLLMLLTAKGAGGMSAPVNGMDGAIPVVANVAPPLMRNGVVPADTGVDEAGGLVDLRWIRARVTRGIGSGTSAASGNAVQAQVTASWVPVTGTPFQPISDWVGPIAPMPPGGPGSTTEPSLSSVLVLLAGQH</sequence>
<dbReference type="Proteomes" id="UP000000343">
    <property type="component" value="Chromosome"/>
</dbReference>
<evidence type="ECO:0000313" key="2">
    <source>
        <dbReference type="Proteomes" id="UP000000343"/>
    </source>
</evidence>
<name>E8X224_GRATM</name>
<dbReference type="KEGG" id="acm:AciX9_3256"/>
<dbReference type="EMBL" id="CP002480">
    <property type="protein sequence ID" value="ADW70267.1"/>
    <property type="molecule type" value="Genomic_DNA"/>
</dbReference>
<proteinExistence type="predicted"/>
<accession>E8X224</accession>
<organism evidence="2">
    <name type="scientific">Granulicella tundricola (strain ATCC BAA-1859 / DSM 23138 / MP5ACTX9)</name>
    <dbReference type="NCBI Taxonomy" id="1198114"/>
    <lineage>
        <taxon>Bacteria</taxon>
        <taxon>Pseudomonadati</taxon>
        <taxon>Acidobacteriota</taxon>
        <taxon>Terriglobia</taxon>
        <taxon>Terriglobales</taxon>
        <taxon>Acidobacteriaceae</taxon>
        <taxon>Granulicella</taxon>
    </lineage>
</organism>
<dbReference type="STRING" id="1198114.AciX9_3256"/>
<protein>
    <submittedName>
        <fullName evidence="1">Uncharacterized protein</fullName>
    </submittedName>
</protein>
<gene>
    <name evidence="1" type="ordered locus">AciX9_3256</name>
</gene>
<reference evidence="2" key="1">
    <citation type="submission" date="2011-01" db="EMBL/GenBank/DDBJ databases">
        <title>Complete sequence of chromosome of Acidobacterium sp. MP5ACTX9.</title>
        <authorList>
            <consortium name="US DOE Joint Genome Institute"/>
            <person name="Lucas S."/>
            <person name="Copeland A."/>
            <person name="Lapidus A."/>
            <person name="Cheng J.-F."/>
            <person name="Goodwin L."/>
            <person name="Pitluck S."/>
            <person name="Teshima H."/>
            <person name="Detter J.C."/>
            <person name="Han C."/>
            <person name="Tapia R."/>
            <person name="Land M."/>
            <person name="Hauser L."/>
            <person name="Kyrpides N."/>
            <person name="Ivanova N."/>
            <person name="Ovchinnikova G."/>
            <person name="Pagani I."/>
            <person name="Rawat S.R."/>
            <person name="Mannisto M."/>
            <person name="Haggblom M.M."/>
            <person name="Woyke T."/>
        </authorList>
    </citation>
    <scope>NUCLEOTIDE SEQUENCE [LARGE SCALE GENOMIC DNA]</scope>
    <source>
        <strain evidence="2">MP5ACTX9</strain>
    </source>
</reference>
<dbReference type="eggNOG" id="ENOG5033715">
    <property type="taxonomic scope" value="Bacteria"/>
</dbReference>
<dbReference type="PaxDb" id="1198114-AciX9_3256"/>
<dbReference type="HOGENOM" id="CLU_1123308_0_0_0"/>